<sequence length="73" mass="8988">MQPPELIDDEEQWEVEEIVDKVKNKEGVWYKVKWTGWGDIYNEWVPEEELDKAPALKRKYEQQPARMRKRNKR</sequence>
<proteinExistence type="predicted"/>
<dbReference type="PROSITE" id="PS50013">
    <property type="entry name" value="CHROMO_2"/>
    <property type="match status" value="1"/>
</dbReference>
<accession>A0ABR4A1H6</accession>
<evidence type="ECO:0000313" key="4">
    <source>
        <dbReference type="Proteomes" id="UP001590950"/>
    </source>
</evidence>
<dbReference type="Proteomes" id="UP001590950">
    <property type="component" value="Unassembled WGS sequence"/>
</dbReference>
<comment type="caution">
    <text evidence="3">The sequence shown here is derived from an EMBL/GenBank/DDBJ whole genome shotgun (WGS) entry which is preliminary data.</text>
</comment>
<protein>
    <recommendedName>
        <fullName evidence="2">Chromo domain-containing protein</fullName>
    </recommendedName>
</protein>
<dbReference type="InterPro" id="IPR000953">
    <property type="entry name" value="Chromo/chromo_shadow_dom"/>
</dbReference>
<organism evidence="3 4">
    <name type="scientific">Stereocaulon virgatum</name>
    <dbReference type="NCBI Taxonomy" id="373712"/>
    <lineage>
        <taxon>Eukaryota</taxon>
        <taxon>Fungi</taxon>
        <taxon>Dikarya</taxon>
        <taxon>Ascomycota</taxon>
        <taxon>Pezizomycotina</taxon>
        <taxon>Lecanoromycetes</taxon>
        <taxon>OSLEUM clade</taxon>
        <taxon>Lecanoromycetidae</taxon>
        <taxon>Lecanorales</taxon>
        <taxon>Lecanorineae</taxon>
        <taxon>Stereocaulaceae</taxon>
        <taxon>Stereocaulon</taxon>
    </lineage>
</organism>
<reference evidence="3 4" key="1">
    <citation type="submission" date="2024-09" db="EMBL/GenBank/DDBJ databases">
        <title>Rethinking Asexuality: The Enigmatic Case of Functional Sexual Genes in Lepraria (Stereocaulaceae).</title>
        <authorList>
            <person name="Doellman M."/>
            <person name="Sun Y."/>
            <person name="Barcenas-Pena A."/>
            <person name="Lumbsch H.T."/>
            <person name="Grewe F."/>
        </authorList>
    </citation>
    <scope>NUCLEOTIDE SEQUENCE [LARGE SCALE GENOMIC DNA]</scope>
    <source>
        <strain evidence="3 4">Mercado 3170</strain>
    </source>
</reference>
<dbReference type="SMART" id="SM00298">
    <property type="entry name" value="CHROMO"/>
    <property type="match status" value="1"/>
</dbReference>
<dbReference type="SUPFAM" id="SSF54160">
    <property type="entry name" value="Chromo domain-like"/>
    <property type="match status" value="1"/>
</dbReference>
<keyword evidence="4" id="KW-1185">Reference proteome</keyword>
<gene>
    <name evidence="3" type="ORF">N7G274_007661</name>
</gene>
<feature type="domain" description="Chromo" evidence="2">
    <location>
        <begin position="13"/>
        <end position="72"/>
    </location>
</feature>
<dbReference type="InterPro" id="IPR023780">
    <property type="entry name" value="Chromo_domain"/>
</dbReference>
<dbReference type="Pfam" id="PF00385">
    <property type="entry name" value="Chromo"/>
    <property type="match status" value="1"/>
</dbReference>
<evidence type="ECO:0000259" key="2">
    <source>
        <dbReference type="PROSITE" id="PS50013"/>
    </source>
</evidence>
<dbReference type="CDD" id="cd00024">
    <property type="entry name" value="CD_CSD"/>
    <property type="match status" value="1"/>
</dbReference>
<dbReference type="EMBL" id="JBEFKJ010000024">
    <property type="protein sequence ID" value="KAL2039802.1"/>
    <property type="molecule type" value="Genomic_DNA"/>
</dbReference>
<evidence type="ECO:0000256" key="1">
    <source>
        <dbReference type="ARBA" id="ARBA00011353"/>
    </source>
</evidence>
<dbReference type="Gene3D" id="2.40.50.40">
    <property type="match status" value="1"/>
</dbReference>
<name>A0ABR4A1H6_9LECA</name>
<evidence type="ECO:0000313" key="3">
    <source>
        <dbReference type="EMBL" id="KAL2039802.1"/>
    </source>
</evidence>
<dbReference type="InterPro" id="IPR016197">
    <property type="entry name" value="Chromo-like_dom_sf"/>
</dbReference>
<comment type="subunit">
    <text evidence="1">Component of the NuA4 histone acetyltransferase complex.</text>
</comment>